<organism evidence="1">
    <name type="scientific">Albugo laibachii Nc14</name>
    <dbReference type="NCBI Taxonomy" id="890382"/>
    <lineage>
        <taxon>Eukaryota</taxon>
        <taxon>Sar</taxon>
        <taxon>Stramenopiles</taxon>
        <taxon>Oomycota</taxon>
        <taxon>Peronosporomycetes</taxon>
        <taxon>Albuginales</taxon>
        <taxon>Albuginaceae</taxon>
        <taxon>Albugo</taxon>
    </lineage>
</organism>
<dbReference type="SUPFAM" id="SSF53474">
    <property type="entry name" value="alpha/beta-Hydrolases"/>
    <property type="match status" value="1"/>
</dbReference>
<reference evidence="1" key="2">
    <citation type="submission" date="2011-02" db="EMBL/GenBank/DDBJ databases">
        <authorList>
            <person name="MacLean D."/>
        </authorList>
    </citation>
    <scope>NUCLEOTIDE SEQUENCE</scope>
</reference>
<sequence length="460" mass="52505">MLMLQLNAKEALTRNPWEWWKLFAASYTECVESLVSPPRPKYLTTQLGQIREDIRFASHLASPSSERAVRNECIVREDLRLQNARNEWIECSFWTTTDESDRPCIVYVHGISSSRLEALYIRHIVLNAGFSFFAFDCAGSGISDGNYISYGYNEKNDLRMVVEYLYCIKLIPRIGIWGRCMGGASTLMFLHEATKFRFFTVHVKASAFATLLLYYCHATKRLLCPTAMLTRSCSTSLISWNAQLERALIKRKKNFRPITDEMLEIYSINGEDVKGQEPSTVRHAAKKFTKTPNSTIVIRGIQLLSKLEAHTGWSVHVEHENSFIFAIALDSIYTDLSRMLVDMLKEVLKSANKRSLRFPPGTNTAASKIISHSISKIAGIPVGDVKPIHALEKVHIPCVFVHCSEVDFVRPEYTIQMFEKYNSKHKTCLPFDGSHHQNRPQYILDQVCSHFQTQFAKSVV</sequence>
<gene>
    <name evidence="1" type="primary">AlNc14C251G9640</name>
    <name evidence="1" type="ORF">ALNC14_107950</name>
</gene>
<evidence type="ECO:0000313" key="1">
    <source>
        <dbReference type="EMBL" id="CCA24651.1"/>
    </source>
</evidence>
<dbReference type="HOGENOM" id="CLU_559601_0_0_1"/>
<dbReference type="InterPro" id="IPR029058">
    <property type="entry name" value="AB_hydrolase_fold"/>
</dbReference>
<dbReference type="Gene3D" id="3.40.50.1820">
    <property type="entry name" value="alpha/beta hydrolase"/>
    <property type="match status" value="2"/>
</dbReference>
<dbReference type="AlphaFoldDB" id="F0WTG1"/>
<accession>F0WTG1</accession>
<name>F0WTG1_9STRA</name>
<dbReference type="InterPro" id="IPR052920">
    <property type="entry name" value="DNA-binding_regulatory"/>
</dbReference>
<dbReference type="EMBL" id="FR824296">
    <property type="protein sequence ID" value="CCA24651.1"/>
    <property type="molecule type" value="Genomic_DNA"/>
</dbReference>
<dbReference type="PANTHER" id="PTHR43358">
    <property type="entry name" value="ALPHA/BETA-HYDROLASE"/>
    <property type="match status" value="1"/>
</dbReference>
<proteinExistence type="predicted"/>
<reference evidence="1" key="1">
    <citation type="journal article" date="2011" name="PLoS Biol.">
        <title>Gene gain and loss during evolution of obligate parasitism in the white rust pathogen of Arabidopsis thaliana.</title>
        <authorList>
            <person name="Kemen E."/>
            <person name="Gardiner A."/>
            <person name="Schultz-Larsen T."/>
            <person name="Kemen A.C."/>
            <person name="Balmuth A.L."/>
            <person name="Robert-Seilaniantz A."/>
            <person name="Bailey K."/>
            <person name="Holub E."/>
            <person name="Studholme D.J."/>
            <person name="Maclean D."/>
            <person name="Jones J.D."/>
        </authorList>
    </citation>
    <scope>NUCLEOTIDE SEQUENCE</scope>
</reference>
<protein>
    <submittedName>
        <fullName evidence="1">Uncharacterized protein AlNc14C251G9640</fullName>
    </submittedName>
</protein>
<dbReference type="PANTHER" id="PTHR43358:SF4">
    <property type="entry name" value="ALPHA_BETA HYDROLASE FOLD-1 DOMAIN-CONTAINING PROTEIN"/>
    <property type="match status" value="1"/>
</dbReference>